<feature type="compositionally biased region" description="Polar residues" evidence="1">
    <location>
        <begin position="31"/>
        <end position="42"/>
    </location>
</feature>
<dbReference type="Proteomes" id="UP000521943">
    <property type="component" value="Unassembled WGS sequence"/>
</dbReference>
<feature type="region of interest" description="Disordered" evidence="1">
    <location>
        <begin position="29"/>
        <end position="75"/>
    </location>
</feature>
<protein>
    <submittedName>
        <fullName evidence="2">Uncharacterized protein</fullName>
    </submittedName>
</protein>
<accession>A0A8H6HS14</accession>
<dbReference type="AlphaFoldDB" id="A0A8H6HS14"/>
<evidence type="ECO:0000313" key="2">
    <source>
        <dbReference type="EMBL" id="KAF6751735.1"/>
    </source>
</evidence>
<evidence type="ECO:0000256" key="1">
    <source>
        <dbReference type="SAM" id="MobiDB-lite"/>
    </source>
</evidence>
<reference evidence="2 3" key="1">
    <citation type="submission" date="2020-07" db="EMBL/GenBank/DDBJ databases">
        <title>Comparative genomics of pyrophilous fungi reveals a link between fire events and developmental genes.</title>
        <authorList>
            <consortium name="DOE Joint Genome Institute"/>
            <person name="Steindorff A.S."/>
            <person name="Carver A."/>
            <person name="Calhoun S."/>
            <person name="Stillman K."/>
            <person name="Liu H."/>
            <person name="Lipzen A."/>
            <person name="Pangilinan J."/>
            <person name="Labutti K."/>
            <person name="Bruns T.D."/>
            <person name="Grigoriev I.V."/>
        </authorList>
    </citation>
    <scope>NUCLEOTIDE SEQUENCE [LARGE SCALE GENOMIC DNA]</scope>
    <source>
        <strain evidence="2 3">CBS 144469</strain>
    </source>
</reference>
<keyword evidence="3" id="KW-1185">Reference proteome</keyword>
<proteinExistence type="predicted"/>
<dbReference type="EMBL" id="JACGCI010000048">
    <property type="protein sequence ID" value="KAF6751735.1"/>
    <property type="molecule type" value="Genomic_DNA"/>
</dbReference>
<gene>
    <name evidence="2" type="ORF">DFP72DRAFT_906978</name>
</gene>
<comment type="caution">
    <text evidence="2">The sequence shown here is derived from an EMBL/GenBank/DDBJ whole genome shotgun (WGS) entry which is preliminary data.</text>
</comment>
<sequence>MSSNRASYIHSLGSLDIPLPQPFNRVDTRVTPASSRGWQASSRFGHRSGGPNSAGAESAHPTFPSSCAPPVQHPYSRPAPATIPLPFLTPGGACTVHYDLGANGTSPLVGGWDILKPPPVSYRNGWKHVPATNPGTESVTIHAPFLRGRPLVVFGEDLGLRVTIEDVLQGVHDAAVLEVRRYQELLADFSAWTWAGLVPSAIERDVWILQLQ</sequence>
<dbReference type="OrthoDB" id="3172906at2759"/>
<evidence type="ECO:0000313" key="3">
    <source>
        <dbReference type="Proteomes" id="UP000521943"/>
    </source>
</evidence>
<name>A0A8H6HS14_9AGAR</name>
<organism evidence="2 3">
    <name type="scientific">Ephemerocybe angulata</name>
    <dbReference type="NCBI Taxonomy" id="980116"/>
    <lineage>
        <taxon>Eukaryota</taxon>
        <taxon>Fungi</taxon>
        <taxon>Dikarya</taxon>
        <taxon>Basidiomycota</taxon>
        <taxon>Agaricomycotina</taxon>
        <taxon>Agaricomycetes</taxon>
        <taxon>Agaricomycetidae</taxon>
        <taxon>Agaricales</taxon>
        <taxon>Agaricineae</taxon>
        <taxon>Psathyrellaceae</taxon>
        <taxon>Ephemerocybe</taxon>
    </lineage>
</organism>